<feature type="domain" description="BZIP" evidence="8">
    <location>
        <begin position="155"/>
        <end position="212"/>
    </location>
</feature>
<dbReference type="GO" id="GO:0003700">
    <property type="term" value="F:DNA-binding transcription factor activity"/>
    <property type="evidence" value="ECO:0007669"/>
    <property type="project" value="InterPro"/>
</dbReference>
<dbReference type="Pfam" id="PF00170">
    <property type="entry name" value="bZIP_1"/>
    <property type="match status" value="1"/>
</dbReference>
<evidence type="ECO:0000256" key="6">
    <source>
        <dbReference type="ARBA" id="ARBA00023242"/>
    </source>
</evidence>
<feature type="region of interest" description="Disordered" evidence="7">
    <location>
        <begin position="1"/>
        <end position="105"/>
    </location>
</feature>
<dbReference type="Proteomes" id="UP000243459">
    <property type="component" value="Chromosome 5"/>
</dbReference>
<dbReference type="PROSITE" id="PS50217">
    <property type="entry name" value="BZIP"/>
    <property type="match status" value="1"/>
</dbReference>
<dbReference type="SUPFAM" id="SSF57959">
    <property type="entry name" value="Leucine zipper domain"/>
    <property type="match status" value="1"/>
</dbReference>
<comment type="subcellular location">
    <subcellularLocation>
        <location evidence="1">Nucleus</location>
    </subcellularLocation>
</comment>
<sequence>MAEQGSNKSNERGGGDGDKVTSWSADEYGSQSGGESGSEGSLSTRDKGPEPQDAAGKRSVEGETSQVPPPQNSAAATESSYSVRQRTVSKLPVSAPGRATAPSPAFNLNVGMEIWNASYVGTAPKVKPNLANVASGTVGANRVGIEHHRIQDEREMKRERRTQSNRESARRSRLRKQQECEDLAREVNELNSENSALKVELEQLKKGCEDLKAAKAATTEVLDCWAKSFTWNSSHIAAAASAAEAVVAFCNGLKGSNRQD</sequence>
<dbReference type="AlphaFoldDB" id="A0A5P1EX41"/>
<protein>
    <recommendedName>
        <fullName evidence="8">BZIP domain-containing protein</fullName>
    </recommendedName>
</protein>
<dbReference type="InterPro" id="IPR046347">
    <property type="entry name" value="bZIP_sf"/>
</dbReference>
<dbReference type="CDD" id="cd14702">
    <property type="entry name" value="bZIP_plant_GBF1"/>
    <property type="match status" value="1"/>
</dbReference>
<evidence type="ECO:0000256" key="7">
    <source>
        <dbReference type="SAM" id="MobiDB-lite"/>
    </source>
</evidence>
<keyword evidence="4" id="KW-0238">DNA-binding</keyword>
<dbReference type="InterPro" id="IPR045314">
    <property type="entry name" value="bZIP_plant_GBF1"/>
</dbReference>
<evidence type="ECO:0000313" key="9">
    <source>
        <dbReference type="EMBL" id="ONK70626.1"/>
    </source>
</evidence>
<gene>
    <name evidence="9" type="ORF">A4U43_C05F35700</name>
</gene>
<evidence type="ECO:0000256" key="3">
    <source>
        <dbReference type="ARBA" id="ARBA00023015"/>
    </source>
</evidence>
<keyword evidence="3" id="KW-0805">Transcription regulation</keyword>
<comment type="similarity">
    <text evidence="2">Belongs to the bZIP family.</text>
</comment>
<reference evidence="10" key="1">
    <citation type="journal article" date="2017" name="Nat. Commun.">
        <title>The asparagus genome sheds light on the origin and evolution of a young Y chromosome.</title>
        <authorList>
            <person name="Harkess A."/>
            <person name="Zhou J."/>
            <person name="Xu C."/>
            <person name="Bowers J.E."/>
            <person name="Van der Hulst R."/>
            <person name="Ayyampalayam S."/>
            <person name="Mercati F."/>
            <person name="Riccardi P."/>
            <person name="McKain M.R."/>
            <person name="Kakrana A."/>
            <person name="Tang H."/>
            <person name="Ray J."/>
            <person name="Groenendijk J."/>
            <person name="Arikit S."/>
            <person name="Mathioni S.M."/>
            <person name="Nakano M."/>
            <person name="Shan H."/>
            <person name="Telgmann-Rauber A."/>
            <person name="Kanno A."/>
            <person name="Yue Z."/>
            <person name="Chen H."/>
            <person name="Li W."/>
            <person name="Chen Y."/>
            <person name="Xu X."/>
            <person name="Zhang Y."/>
            <person name="Luo S."/>
            <person name="Chen H."/>
            <person name="Gao J."/>
            <person name="Mao Z."/>
            <person name="Pires J.C."/>
            <person name="Luo M."/>
            <person name="Kudrna D."/>
            <person name="Wing R.A."/>
            <person name="Meyers B.C."/>
            <person name="Yi K."/>
            <person name="Kong H."/>
            <person name="Lavrijsen P."/>
            <person name="Sunseri F."/>
            <person name="Falavigna A."/>
            <person name="Ye Y."/>
            <person name="Leebens-Mack J.H."/>
            <person name="Chen G."/>
        </authorList>
    </citation>
    <scope>NUCLEOTIDE SEQUENCE [LARGE SCALE GENOMIC DNA]</scope>
    <source>
        <strain evidence="10">cv. DH0086</strain>
    </source>
</reference>
<feature type="compositionally biased region" description="Polar residues" evidence="7">
    <location>
        <begin position="62"/>
        <end position="88"/>
    </location>
</feature>
<dbReference type="PANTHER" id="PTHR45967:SF31">
    <property type="entry name" value="DNA-BINDING PROTEIN EMBP-1"/>
    <property type="match status" value="1"/>
</dbReference>
<evidence type="ECO:0000256" key="1">
    <source>
        <dbReference type="ARBA" id="ARBA00004123"/>
    </source>
</evidence>
<feature type="compositionally biased region" description="Basic and acidic residues" evidence="7">
    <location>
        <begin position="9"/>
        <end position="19"/>
    </location>
</feature>
<dbReference type="PROSITE" id="PS00036">
    <property type="entry name" value="BZIP_BASIC"/>
    <property type="match status" value="1"/>
</dbReference>
<keyword evidence="10" id="KW-1185">Reference proteome</keyword>
<proteinExistence type="inferred from homology"/>
<dbReference type="GO" id="GO:0005634">
    <property type="term" value="C:nucleus"/>
    <property type="evidence" value="ECO:0007669"/>
    <property type="project" value="UniProtKB-SubCell"/>
</dbReference>
<feature type="region of interest" description="Disordered" evidence="7">
    <location>
        <begin position="152"/>
        <end position="177"/>
    </location>
</feature>
<organism evidence="9 10">
    <name type="scientific">Asparagus officinalis</name>
    <name type="common">Garden asparagus</name>
    <dbReference type="NCBI Taxonomy" id="4686"/>
    <lineage>
        <taxon>Eukaryota</taxon>
        <taxon>Viridiplantae</taxon>
        <taxon>Streptophyta</taxon>
        <taxon>Embryophyta</taxon>
        <taxon>Tracheophyta</taxon>
        <taxon>Spermatophyta</taxon>
        <taxon>Magnoliopsida</taxon>
        <taxon>Liliopsida</taxon>
        <taxon>Asparagales</taxon>
        <taxon>Asparagaceae</taxon>
        <taxon>Asparagoideae</taxon>
        <taxon>Asparagus</taxon>
    </lineage>
</organism>
<dbReference type="SMART" id="SM00338">
    <property type="entry name" value="BRLZ"/>
    <property type="match status" value="1"/>
</dbReference>
<evidence type="ECO:0000256" key="2">
    <source>
        <dbReference type="ARBA" id="ARBA00007163"/>
    </source>
</evidence>
<dbReference type="EMBL" id="CM007385">
    <property type="protein sequence ID" value="ONK70626.1"/>
    <property type="molecule type" value="Genomic_DNA"/>
</dbReference>
<name>A0A5P1EX41_ASPOF</name>
<evidence type="ECO:0000259" key="8">
    <source>
        <dbReference type="PROSITE" id="PS50217"/>
    </source>
</evidence>
<evidence type="ECO:0000256" key="4">
    <source>
        <dbReference type="ARBA" id="ARBA00023125"/>
    </source>
</evidence>
<dbReference type="Gramene" id="ONK70626">
    <property type="protein sequence ID" value="ONK70626"/>
    <property type="gene ID" value="A4U43_C05F35700"/>
</dbReference>
<feature type="compositionally biased region" description="Basic and acidic residues" evidence="7">
    <location>
        <begin position="44"/>
        <end position="61"/>
    </location>
</feature>
<dbReference type="InterPro" id="IPR044827">
    <property type="entry name" value="GBF-like"/>
</dbReference>
<dbReference type="PANTHER" id="PTHR45967">
    <property type="entry name" value="G-BOX-BINDING FACTOR 3-RELATED"/>
    <property type="match status" value="1"/>
</dbReference>
<dbReference type="FunFam" id="1.20.5.170:FF:000020">
    <property type="entry name" value="BZIP transcription factor"/>
    <property type="match status" value="1"/>
</dbReference>
<evidence type="ECO:0000313" key="10">
    <source>
        <dbReference type="Proteomes" id="UP000243459"/>
    </source>
</evidence>
<keyword evidence="5" id="KW-0804">Transcription</keyword>
<dbReference type="GO" id="GO:0043565">
    <property type="term" value="F:sequence-specific DNA binding"/>
    <property type="evidence" value="ECO:0007669"/>
    <property type="project" value="InterPro"/>
</dbReference>
<dbReference type="InterPro" id="IPR004827">
    <property type="entry name" value="bZIP"/>
</dbReference>
<evidence type="ECO:0000256" key="5">
    <source>
        <dbReference type="ARBA" id="ARBA00023163"/>
    </source>
</evidence>
<accession>A0A5P1EX41</accession>
<dbReference type="Gene3D" id="1.20.5.170">
    <property type="match status" value="1"/>
</dbReference>
<dbReference type="Pfam" id="PF16596">
    <property type="entry name" value="MFMR_assoc"/>
    <property type="match status" value="1"/>
</dbReference>
<keyword evidence="6" id="KW-0539">Nucleus</keyword>